<accession>A0ABQ1FSU9</accession>
<dbReference type="EMBL" id="BMFZ01000001">
    <property type="protein sequence ID" value="GGA29692.1"/>
    <property type="molecule type" value="Genomic_DNA"/>
</dbReference>
<evidence type="ECO:0008006" key="3">
    <source>
        <dbReference type="Google" id="ProtNLM"/>
    </source>
</evidence>
<gene>
    <name evidence="1" type="ORF">GCM10011328_00180</name>
</gene>
<evidence type="ECO:0000313" key="2">
    <source>
        <dbReference type="Proteomes" id="UP000627464"/>
    </source>
</evidence>
<keyword evidence="2" id="KW-1185">Reference proteome</keyword>
<dbReference type="Pfam" id="PF05488">
    <property type="entry name" value="PAAR_motif"/>
    <property type="match status" value="1"/>
</dbReference>
<protein>
    <recommendedName>
        <fullName evidence="3">PAAR domain-containing protein</fullName>
    </recommendedName>
</protein>
<organism evidence="1 2">
    <name type="scientific">Hafnia psychrotolerans</name>
    <dbReference type="NCBI Taxonomy" id="1477018"/>
    <lineage>
        <taxon>Bacteria</taxon>
        <taxon>Pseudomonadati</taxon>
        <taxon>Pseudomonadota</taxon>
        <taxon>Gammaproteobacteria</taxon>
        <taxon>Enterobacterales</taxon>
        <taxon>Hafniaceae</taxon>
        <taxon>Hafnia</taxon>
    </lineage>
</organism>
<evidence type="ECO:0000313" key="1">
    <source>
        <dbReference type="EMBL" id="GGA29692.1"/>
    </source>
</evidence>
<name>A0ABQ1FSU9_9GAMM</name>
<dbReference type="Proteomes" id="UP000627464">
    <property type="component" value="Unassembled WGS sequence"/>
</dbReference>
<dbReference type="CDD" id="cd14744">
    <property type="entry name" value="PAAR_CT_2"/>
    <property type="match status" value="1"/>
</dbReference>
<reference evidence="2" key="1">
    <citation type="journal article" date="2019" name="Int. J. Syst. Evol. Microbiol.">
        <title>The Global Catalogue of Microorganisms (GCM) 10K type strain sequencing project: providing services to taxonomists for standard genome sequencing and annotation.</title>
        <authorList>
            <consortium name="The Broad Institute Genomics Platform"/>
            <consortium name="The Broad Institute Genome Sequencing Center for Infectious Disease"/>
            <person name="Wu L."/>
            <person name="Ma J."/>
        </authorList>
    </citation>
    <scope>NUCLEOTIDE SEQUENCE [LARGE SCALE GENOMIC DNA]</scope>
    <source>
        <strain evidence="2">CGMCC 1.12806</strain>
    </source>
</reference>
<comment type="caution">
    <text evidence="1">The sequence shown here is derived from an EMBL/GenBank/DDBJ whole genome shotgun (WGS) entry which is preliminary data.</text>
</comment>
<sequence length="87" mass="8931">MSLQKLIRVGDTLKPYGGEVLSGSYSAFGKAVACVDDKAKCNQHGITTIAQGTTGSIMNGKAVALDGHKCACGCTLVSSLSHMDVRG</sequence>
<dbReference type="Gene3D" id="2.60.200.60">
    <property type="match status" value="1"/>
</dbReference>
<proteinExistence type="predicted"/>
<dbReference type="InterPro" id="IPR008727">
    <property type="entry name" value="PAAR_motif"/>
</dbReference>